<sequence length="122" mass="14220">MFTRFCFVDRGRGMTGMGMDEYLDDMETMRRQLCNMNEIISDVKVVLQGVAYDYGGVVRMFDKDVHDGNTPFLSDVLNTLRSEAELDKQRGKSTKEEREAFRYCEDRSSATTSTTSARWQWW</sequence>
<comment type="caution">
    <text evidence="1">The sequence shown here is derived from an EMBL/GenBank/DDBJ whole genome shotgun (WGS) entry which is preliminary data.</text>
</comment>
<proteinExistence type="predicted"/>
<evidence type="ECO:0000313" key="1">
    <source>
        <dbReference type="EMBL" id="KAG7378372.1"/>
    </source>
</evidence>
<organism evidence="1 2">
    <name type="scientific">Phytophthora pseudosyringae</name>
    <dbReference type="NCBI Taxonomy" id="221518"/>
    <lineage>
        <taxon>Eukaryota</taxon>
        <taxon>Sar</taxon>
        <taxon>Stramenopiles</taxon>
        <taxon>Oomycota</taxon>
        <taxon>Peronosporomycetes</taxon>
        <taxon>Peronosporales</taxon>
        <taxon>Peronosporaceae</taxon>
        <taxon>Phytophthora</taxon>
    </lineage>
</organism>
<protein>
    <submittedName>
        <fullName evidence="1">Uncharacterized protein</fullName>
    </submittedName>
</protein>
<gene>
    <name evidence="1" type="ORF">PHYPSEUDO_010153</name>
</gene>
<evidence type="ECO:0000313" key="2">
    <source>
        <dbReference type="Proteomes" id="UP000694044"/>
    </source>
</evidence>
<dbReference type="AlphaFoldDB" id="A0A8T1VAR8"/>
<dbReference type="EMBL" id="JAGDFM010000429">
    <property type="protein sequence ID" value="KAG7378372.1"/>
    <property type="molecule type" value="Genomic_DNA"/>
</dbReference>
<dbReference type="OrthoDB" id="111953at2759"/>
<dbReference type="Proteomes" id="UP000694044">
    <property type="component" value="Unassembled WGS sequence"/>
</dbReference>
<accession>A0A8T1VAR8</accession>
<reference evidence="1" key="1">
    <citation type="submission" date="2021-02" db="EMBL/GenBank/DDBJ databases">
        <authorList>
            <person name="Palmer J.M."/>
        </authorList>
    </citation>
    <scope>NUCLEOTIDE SEQUENCE</scope>
    <source>
        <strain evidence="1">SCRP734</strain>
    </source>
</reference>
<name>A0A8T1VAR8_9STRA</name>
<keyword evidence="2" id="KW-1185">Reference proteome</keyword>